<feature type="compositionally biased region" description="Low complexity" evidence="1">
    <location>
        <begin position="137"/>
        <end position="147"/>
    </location>
</feature>
<keyword evidence="4" id="KW-1185">Reference proteome</keyword>
<dbReference type="Gene3D" id="2.30.29.30">
    <property type="entry name" value="Pleckstrin-homology domain (PH domain)/Phosphotyrosine-binding domain (PTB)"/>
    <property type="match status" value="1"/>
</dbReference>
<dbReference type="GeneID" id="29986059"/>
<dbReference type="InterPro" id="IPR001849">
    <property type="entry name" value="PH_domain"/>
</dbReference>
<dbReference type="InterPro" id="IPR011993">
    <property type="entry name" value="PH-like_dom_sf"/>
</dbReference>
<feature type="compositionally biased region" description="Polar residues" evidence="1">
    <location>
        <begin position="762"/>
        <end position="775"/>
    </location>
</feature>
<feature type="domain" description="PH" evidence="2">
    <location>
        <begin position="181"/>
        <end position="299"/>
    </location>
</feature>
<dbReference type="FunFam" id="2.30.29.30:FF:000203">
    <property type="entry name" value="PH domain-containing protein"/>
    <property type="match status" value="1"/>
</dbReference>
<feature type="region of interest" description="Disordered" evidence="1">
    <location>
        <begin position="60"/>
        <end position="147"/>
    </location>
</feature>
<dbReference type="Pfam" id="PF00169">
    <property type="entry name" value="PH"/>
    <property type="match status" value="1"/>
</dbReference>
<evidence type="ECO:0000256" key="1">
    <source>
        <dbReference type="SAM" id="MobiDB-lite"/>
    </source>
</evidence>
<dbReference type="AlphaFoldDB" id="A0A2P4ZSY4"/>
<dbReference type="SUPFAM" id="SSF50729">
    <property type="entry name" value="PH domain-like"/>
    <property type="match status" value="1"/>
</dbReference>
<name>A0A2P4ZSY4_9HYPO</name>
<reference evidence="3 4" key="1">
    <citation type="journal article" date="2016" name="Genome Announc.">
        <title>Draft Whole-Genome Sequence of Trichoderma gamsii T6085, a Promising Biocontrol Agent of Fusarium Head Blight on Wheat.</title>
        <authorList>
            <person name="Baroncelli R."/>
            <person name="Zapparata A."/>
            <person name="Piaggeschi G."/>
            <person name="Sarrocco S."/>
            <person name="Vannacci G."/>
        </authorList>
    </citation>
    <scope>NUCLEOTIDE SEQUENCE [LARGE SCALE GENOMIC DNA]</scope>
    <source>
        <strain evidence="3 4">T6085</strain>
    </source>
</reference>
<comment type="caution">
    <text evidence="3">The sequence shown here is derived from an EMBL/GenBank/DDBJ whole genome shotgun (WGS) entry which is preliminary data.</text>
</comment>
<feature type="compositionally biased region" description="Polar residues" evidence="1">
    <location>
        <begin position="108"/>
        <end position="126"/>
    </location>
</feature>
<evidence type="ECO:0000313" key="4">
    <source>
        <dbReference type="Proteomes" id="UP000054821"/>
    </source>
</evidence>
<feature type="compositionally biased region" description="Low complexity" evidence="1">
    <location>
        <begin position="65"/>
        <end position="75"/>
    </location>
</feature>
<feature type="compositionally biased region" description="Low complexity" evidence="1">
    <location>
        <begin position="587"/>
        <end position="607"/>
    </location>
</feature>
<protein>
    <submittedName>
        <fullName evidence="3">SKG3</fullName>
    </submittedName>
</protein>
<feature type="region of interest" description="Disordered" evidence="1">
    <location>
        <begin position="544"/>
        <end position="855"/>
    </location>
</feature>
<evidence type="ECO:0000313" key="3">
    <source>
        <dbReference type="EMBL" id="PON27353.1"/>
    </source>
</evidence>
<dbReference type="Pfam" id="PF25381">
    <property type="entry name" value="PH_26"/>
    <property type="match status" value="1"/>
</dbReference>
<dbReference type="Proteomes" id="UP000054821">
    <property type="component" value="Unassembled WGS sequence"/>
</dbReference>
<gene>
    <name evidence="3" type="ORF">TGAM01_v203734</name>
</gene>
<feature type="compositionally biased region" description="Pro residues" evidence="1">
    <location>
        <begin position="944"/>
        <end position="956"/>
    </location>
</feature>
<proteinExistence type="predicted"/>
<dbReference type="RefSeq" id="XP_018660694.1">
    <property type="nucleotide sequence ID" value="XM_018805976.1"/>
</dbReference>
<feature type="region of interest" description="Disordered" evidence="1">
    <location>
        <begin position="938"/>
        <end position="1038"/>
    </location>
</feature>
<evidence type="ECO:0000259" key="2">
    <source>
        <dbReference type="PROSITE" id="PS50003"/>
    </source>
</evidence>
<organism evidence="3 4">
    <name type="scientific">Trichoderma gamsii</name>
    <dbReference type="NCBI Taxonomy" id="398673"/>
    <lineage>
        <taxon>Eukaryota</taxon>
        <taxon>Fungi</taxon>
        <taxon>Dikarya</taxon>
        <taxon>Ascomycota</taxon>
        <taxon>Pezizomycotina</taxon>
        <taxon>Sordariomycetes</taxon>
        <taxon>Hypocreomycetidae</taxon>
        <taxon>Hypocreales</taxon>
        <taxon>Hypocreaceae</taxon>
        <taxon>Trichoderma</taxon>
    </lineage>
</organism>
<dbReference type="STRING" id="398673.A0A2P4ZSY4"/>
<dbReference type="SMART" id="SM00233">
    <property type="entry name" value="PH"/>
    <property type="match status" value="1"/>
</dbReference>
<accession>A0A2P4ZSY4</accession>
<feature type="compositionally biased region" description="Basic and acidic residues" evidence="1">
    <location>
        <begin position="957"/>
        <end position="967"/>
    </location>
</feature>
<dbReference type="PROSITE" id="PS50003">
    <property type="entry name" value="PH_DOMAIN"/>
    <property type="match status" value="1"/>
</dbReference>
<feature type="compositionally biased region" description="Low complexity" evidence="1">
    <location>
        <begin position="553"/>
        <end position="569"/>
    </location>
</feature>
<feature type="compositionally biased region" description="Polar residues" evidence="1">
    <location>
        <begin position="979"/>
        <end position="994"/>
    </location>
</feature>
<feature type="compositionally biased region" description="Polar residues" evidence="1">
    <location>
        <begin position="1026"/>
        <end position="1038"/>
    </location>
</feature>
<sequence length="1038" mass="114555">MGRNRALLAVFGAPSVCCAAERTVVLRRVRPAATRHLSPPLSFPRADQWPIVVSFMSSFSAGRKTPTSPSSTPPSDGESPLSKDLKTKVKKRHSLAHITLRSPPTPPSQSDYGSPVNSVDINSVDINNVEPPRRSRNSPSRNSARPMSMIQTYQPMVMEVNQDTIPELQPIFSLLNSHSNKLYHEGYFLKLDDQNTQGKPNPDRTWTESFAQLVGTVLSLWDAAELDAAGEDGEVLPKFINLTDASLKVIDSLPTRSSDEQPLQNILSLSTAGKNRYLLHFTSHESLVQWTSAVRLAMYEHAALQEAYTGALIAGKAKYLNNINVMMERSKVTIGAWVRVRFGAGVPWRRCWCVVTPPDEKEYNKLQKEMKKKAPYDRSHARVVRGDIKFYDVKIEGKKQKKTKPVASISEAYSAYAIYPQAKSLIDASTLIKIEGNISIYSTPPSSSEGFVFIMPETRPAVSGFEMMLRFLFPTWDTFGLYGRPGRIVASVLDARSLMFAMPKHKKYGYLELQDVETLLLDEKSSTWDEREWRKRLKDATGARMNSIEDGSRAYSPSSSSHRASARLSYNNKPRAVGFADDDLRNSSDSASPISTDSSSSPNDQSPLEMAGRVGSSSSDEERVVTPNGYVEPIESSNGAIRTPEPVVRPPLMNRLPSDRPSNAPYHSPDLRRANNRLSQGTLAQMAKAGGIALPGVPDIPDDDDEDSYHTAPPPPVPVHGGDGNTFYANENRSAHSLNPPPSHHSHHSHHSYQDGDRPPTGYSNRSNRSNQRQPSPYGARVPYSHDEYDQRPSTGDAYHGQRPLPPPHATSYPNDRYAAYSPNGGSPGHRQGHPQRKPLPMRPGSYDNKHQSITPNDIIDHYTTQSRAQYDGFLPPQPPMHLEFSNELTNELQQPFVDRPRAGVLKTVGGADPDAHYSPGFDMASVNFGPTVNYGAPPVLRKPAPPTAQAPPPRTPTEHPSHRRQDSATMPWQPAAVSPSSQRSPGLTPQQYVQHRASIASAPYGHGRTLSANSLGSMMAPSQHGGYQQSVSNMQQY</sequence>
<dbReference type="InterPro" id="IPR058155">
    <property type="entry name" value="Skg3/CAF120-like_PH"/>
</dbReference>
<dbReference type="EMBL" id="JPDN02000010">
    <property type="protein sequence ID" value="PON27353.1"/>
    <property type="molecule type" value="Genomic_DNA"/>
</dbReference>